<name>A0A2T6AG67_9RHOB</name>
<sequence>MTADPLPSWFRAGYRGLRLPCHFGEWLQGRLGREGPVALVTLMPRLWGMHAQMRRGPLTTCRFGGGSGRLPLPLMRRFLQDLDLPATGRFHLRPSFVPGSGTGMSTASLLAVAALAGYRGTVLRLARACVAAEGASDPLMFRGPDRLLWASREARLLSVMPPPPQAHLLAGFWGPPEPTRAADNGYADIADLVRAWARAPDLAGCAALASESAARCQALRGPQDDPTAQLARDLGALGWARSHSGPARALIFTPGQAPPAGLQALRAAGLRDVRVMSTGNR</sequence>
<dbReference type="OrthoDB" id="7687262at2"/>
<dbReference type="Proteomes" id="UP000244224">
    <property type="component" value="Unassembled WGS sequence"/>
</dbReference>
<keyword evidence="1" id="KW-0418">Kinase</keyword>
<evidence type="ECO:0000313" key="1">
    <source>
        <dbReference type="EMBL" id="PTX42795.1"/>
    </source>
</evidence>
<proteinExistence type="predicted"/>
<protein>
    <submittedName>
        <fullName evidence="1">Threonine kinase</fullName>
    </submittedName>
</protein>
<gene>
    <name evidence="1" type="ORF">C8N34_12517</name>
</gene>
<dbReference type="EMBL" id="QBKP01000025">
    <property type="protein sequence ID" value="PTX42795.1"/>
    <property type="molecule type" value="Genomic_DNA"/>
</dbReference>
<accession>A0A2T6AG67</accession>
<keyword evidence="1" id="KW-0808">Transferase</keyword>
<comment type="caution">
    <text evidence="1">The sequence shown here is derived from an EMBL/GenBank/DDBJ whole genome shotgun (WGS) entry which is preliminary data.</text>
</comment>
<organism evidence="1 2">
    <name type="scientific">Gemmobacter caeni</name>
    <dbReference type="NCBI Taxonomy" id="589035"/>
    <lineage>
        <taxon>Bacteria</taxon>
        <taxon>Pseudomonadati</taxon>
        <taxon>Pseudomonadota</taxon>
        <taxon>Alphaproteobacteria</taxon>
        <taxon>Rhodobacterales</taxon>
        <taxon>Paracoccaceae</taxon>
        <taxon>Gemmobacter</taxon>
    </lineage>
</organism>
<evidence type="ECO:0000313" key="2">
    <source>
        <dbReference type="Proteomes" id="UP000244224"/>
    </source>
</evidence>
<reference evidence="1 2" key="1">
    <citation type="submission" date="2018-04" db="EMBL/GenBank/DDBJ databases">
        <title>Genomic Encyclopedia of Archaeal and Bacterial Type Strains, Phase II (KMG-II): from individual species to whole genera.</title>
        <authorList>
            <person name="Goeker M."/>
        </authorList>
    </citation>
    <scope>NUCLEOTIDE SEQUENCE [LARGE SCALE GENOMIC DNA]</scope>
    <source>
        <strain evidence="1 2">DSM 21823</strain>
    </source>
</reference>
<keyword evidence="2" id="KW-1185">Reference proteome</keyword>
<dbReference type="GO" id="GO:0016301">
    <property type="term" value="F:kinase activity"/>
    <property type="evidence" value="ECO:0007669"/>
    <property type="project" value="UniProtKB-KW"/>
</dbReference>
<dbReference type="AlphaFoldDB" id="A0A2T6AG67"/>